<organism evidence="2 3">
    <name type="scientific">Vanilla planifolia</name>
    <name type="common">Vanilla</name>
    <dbReference type="NCBI Taxonomy" id="51239"/>
    <lineage>
        <taxon>Eukaryota</taxon>
        <taxon>Viridiplantae</taxon>
        <taxon>Streptophyta</taxon>
        <taxon>Embryophyta</taxon>
        <taxon>Tracheophyta</taxon>
        <taxon>Spermatophyta</taxon>
        <taxon>Magnoliopsida</taxon>
        <taxon>Liliopsida</taxon>
        <taxon>Asparagales</taxon>
        <taxon>Orchidaceae</taxon>
        <taxon>Vanilloideae</taxon>
        <taxon>Vanilleae</taxon>
        <taxon>Vanilla</taxon>
    </lineage>
</organism>
<sequence>MALSLWPSTMAYHDGPVASHDDDGEEQLDGKMVASSLPGSQYDPPSEPRNPVRSSLRIHLFFRHDSDEAFSAKKSVSTSSVASSGFDVGKKKTSEIYCCFRATDKMKASNFSCFYTD</sequence>
<protein>
    <submittedName>
        <fullName evidence="2">Uncharacterized protein</fullName>
    </submittedName>
</protein>
<gene>
    <name evidence="2" type="ORF">HPP92_016885</name>
</gene>
<comment type="caution">
    <text evidence="2">The sequence shown here is derived from an EMBL/GenBank/DDBJ whole genome shotgun (WGS) entry which is preliminary data.</text>
</comment>
<proteinExistence type="predicted"/>
<evidence type="ECO:0000313" key="3">
    <source>
        <dbReference type="Proteomes" id="UP000639772"/>
    </source>
</evidence>
<reference evidence="2 3" key="1">
    <citation type="journal article" date="2020" name="Nat. Food">
        <title>A phased Vanilla planifolia genome enables genetic improvement of flavour and production.</title>
        <authorList>
            <person name="Hasing T."/>
            <person name="Tang H."/>
            <person name="Brym M."/>
            <person name="Khazi F."/>
            <person name="Huang T."/>
            <person name="Chambers A.H."/>
        </authorList>
    </citation>
    <scope>NUCLEOTIDE SEQUENCE [LARGE SCALE GENOMIC DNA]</scope>
    <source>
        <tissue evidence="2">Leaf</tissue>
    </source>
</reference>
<accession>A0A835QGY4</accession>
<dbReference type="Proteomes" id="UP000639772">
    <property type="component" value="Unassembled WGS sequence"/>
</dbReference>
<dbReference type="AlphaFoldDB" id="A0A835QGY4"/>
<evidence type="ECO:0000256" key="1">
    <source>
        <dbReference type="SAM" id="MobiDB-lite"/>
    </source>
</evidence>
<name>A0A835QGY4_VANPL</name>
<evidence type="ECO:0000313" key="2">
    <source>
        <dbReference type="EMBL" id="KAG0472339.1"/>
    </source>
</evidence>
<feature type="region of interest" description="Disordered" evidence="1">
    <location>
        <begin position="1"/>
        <end position="52"/>
    </location>
</feature>
<dbReference type="EMBL" id="JADCNM010000008">
    <property type="protein sequence ID" value="KAG0472339.1"/>
    <property type="molecule type" value="Genomic_DNA"/>
</dbReference>